<dbReference type="RefSeq" id="WP_230741095.1">
    <property type="nucleotide sequence ID" value="NZ_PGCK01000003.1"/>
</dbReference>
<evidence type="ECO:0000313" key="2">
    <source>
        <dbReference type="Proteomes" id="UP001320159"/>
    </source>
</evidence>
<name>A0AAP2RB55_9EURY</name>
<dbReference type="Proteomes" id="UP001320159">
    <property type="component" value="Unassembled WGS sequence"/>
</dbReference>
<dbReference type="AlphaFoldDB" id="A0AAP2RB55"/>
<dbReference type="EMBL" id="PGCK01000003">
    <property type="protein sequence ID" value="MCD1294274.1"/>
    <property type="molecule type" value="Genomic_DNA"/>
</dbReference>
<evidence type="ECO:0000313" key="1">
    <source>
        <dbReference type="EMBL" id="MCD1294274.1"/>
    </source>
</evidence>
<protein>
    <submittedName>
        <fullName evidence="1">Uncharacterized protein</fullName>
    </submittedName>
</protein>
<gene>
    <name evidence="1" type="ORF">CUJ83_04590</name>
</gene>
<keyword evidence="2" id="KW-1185">Reference proteome</keyword>
<accession>A0AAP2RB55</accession>
<comment type="caution">
    <text evidence="1">The sequence shown here is derived from an EMBL/GenBank/DDBJ whole genome shotgun (WGS) entry which is preliminary data.</text>
</comment>
<sequence>MDSGSIQFVFEYDLNDEHSFEVPENCLLVDDYKLNLFSVHEFIRSYPIDSMDLDIEYDRP</sequence>
<organism evidence="1 2">
    <name type="scientific">Methanooceanicella nereidis</name>
    <dbReference type="NCBI Taxonomy" id="2052831"/>
    <lineage>
        <taxon>Archaea</taxon>
        <taxon>Methanobacteriati</taxon>
        <taxon>Methanobacteriota</taxon>
        <taxon>Stenosarchaea group</taxon>
        <taxon>Methanomicrobia</taxon>
        <taxon>Methanocellales</taxon>
        <taxon>Methanocellaceae</taxon>
        <taxon>Methanooceanicella</taxon>
    </lineage>
</organism>
<reference evidence="1 2" key="1">
    <citation type="submission" date="2017-11" db="EMBL/GenBank/DDBJ databases">
        <title>Isolation and Characterization of Family Methanocellaceae Species from Potential Methane Hydrate Area Offshore Southwestern Taiwan.</title>
        <authorList>
            <person name="Zhang W.-L."/>
            <person name="Chen W.-C."/>
            <person name="Lai M.-C."/>
            <person name="Chen S.-C."/>
        </authorList>
    </citation>
    <scope>NUCLEOTIDE SEQUENCE [LARGE SCALE GENOMIC DNA]</scope>
    <source>
        <strain evidence="1 2">CWC-04</strain>
    </source>
</reference>
<proteinExistence type="predicted"/>